<organism evidence="1 2">
    <name type="scientific">Candidatus Raymondbacteria bacterium RIFOXYD12_FULL_49_13</name>
    <dbReference type="NCBI Taxonomy" id="1817890"/>
    <lineage>
        <taxon>Bacteria</taxon>
        <taxon>Raymondiibacteriota</taxon>
    </lineage>
</organism>
<proteinExistence type="predicted"/>
<accession>A0A1F7F1H4</accession>
<evidence type="ECO:0000313" key="2">
    <source>
        <dbReference type="Proteomes" id="UP000179243"/>
    </source>
</evidence>
<gene>
    <name evidence="1" type="ORF">A2519_10915</name>
</gene>
<dbReference type="EMBL" id="MFYX01000146">
    <property type="protein sequence ID" value="OGK00509.1"/>
    <property type="molecule type" value="Genomic_DNA"/>
</dbReference>
<comment type="caution">
    <text evidence="1">The sequence shown here is derived from an EMBL/GenBank/DDBJ whole genome shotgun (WGS) entry which is preliminary data.</text>
</comment>
<evidence type="ECO:0000313" key="1">
    <source>
        <dbReference type="EMBL" id="OGK00509.1"/>
    </source>
</evidence>
<dbReference type="AlphaFoldDB" id="A0A1F7F1H4"/>
<name>A0A1F7F1H4_UNCRA</name>
<protein>
    <submittedName>
        <fullName evidence="1">Uncharacterized protein</fullName>
    </submittedName>
</protein>
<dbReference type="Proteomes" id="UP000179243">
    <property type="component" value="Unassembled WGS sequence"/>
</dbReference>
<reference evidence="1 2" key="1">
    <citation type="journal article" date="2016" name="Nat. Commun.">
        <title>Thousands of microbial genomes shed light on interconnected biogeochemical processes in an aquifer system.</title>
        <authorList>
            <person name="Anantharaman K."/>
            <person name="Brown C.T."/>
            <person name="Hug L.A."/>
            <person name="Sharon I."/>
            <person name="Castelle C.J."/>
            <person name="Probst A.J."/>
            <person name="Thomas B.C."/>
            <person name="Singh A."/>
            <person name="Wilkins M.J."/>
            <person name="Karaoz U."/>
            <person name="Brodie E.L."/>
            <person name="Williams K.H."/>
            <person name="Hubbard S.S."/>
            <person name="Banfield J.F."/>
        </authorList>
    </citation>
    <scope>NUCLEOTIDE SEQUENCE [LARGE SCALE GENOMIC DNA]</scope>
</reference>
<sequence length="97" mass="10895">MKNKLMILGVIVVLMGATVLAALYTIEKNKMPQVAKKEMQVEVEDPFVEAEKLEVRLAKIEARLKKLEPVKTLDMNEIGKIGEGWGLENEKNSTINN</sequence>